<evidence type="ECO:0000313" key="1">
    <source>
        <dbReference type="EMBL" id="KAH0922791.1"/>
    </source>
</evidence>
<protein>
    <submittedName>
        <fullName evidence="1">Uncharacterized protein</fullName>
    </submittedName>
</protein>
<keyword evidence="2" id="KW-1185">Reference proteome</keyword>
<comment type="caution">
    <text evidence="1">The sequence shown here is derived from an EMBL/GenBank/DDBJ whole genome shotgun (WGS) entry which is preliminary data.</text>
</comment>
<dbReference type="Proteomes" id="UP000824890">
    <property type="component" value="Unassembled WGS sequence"/>
</dbReference>
<dbReference type="EMBL" id="JAGKQM010000006">
    <property type="protein sequence ID" value="KAH0922791.1"/>
    <property type="molecule type" value="Genomic_DNA"/>
</dbReference>
<evidence type="ECO:0000313" key="2">
    <source>
        <dbReference type="Proteomes" id="UP000824890"/>
    </source>
</evidence>
<organism evidence="1 2">
    <name type="scientific">Brassica napus</name>
    <name type="common">Rape</name>
    <dbReference type="NCBI Taxonomy" id="3708"/>
    <lineage>
        <taxon>Eukaryota</taxon>
        <taxon>Viridiplantae</taxon>
        <taxon>Streptophyta</taxon>
        <taxon>Embryophyta</taxon>
        <taxon>Tracheophyta</taxon>
        <taxon>Spermatophyta</taxon>
        <taxon>Magnoliopsida</taxon>
        <taxon>eudicotyledons</taxon>
        <taxon>Gunneridae</taxon>
        <taxon>Pentapetalae</taxon>
        <taxon>rosids</taxon>
        <taxon>malvids</taxon>
        <taxon>Brassicales</taxon>
        <taxon>Brassicaceae</taxon>
        <taxon>Brassiceae</taxon>
        <taxon>Brassica</taxon>
    </lineage>
</organism>
<reference evidence="1 2" key="1">
    <citation type="submission" date="2021-05" db="EMBL/GenBank/DDBJ databases">
        <title>Genome Assembly of Synthetic Allotetraploid Brassica napus Reveals Homoeologous Exchanges between Subgenomes.</title>
        <authorList>
            <person name="Davis J.T."/>
        </authorList>
    </citation>
    <scope>NUCLEOTIDE SEQUENCE [LARGE SCALE GENOMIC DNA]</scope>
    <source>
        <strain evidence="2">cv. Da-Ae</strain>
        <tissue evidence="1">Seedling</tissue>
    </source>
</reference>
<proteinExistence type="predicted"/>
<sequence length="181" mass="20505">MVVSNLLSIEDISKGHTSNLLSNYKPFSGWVYEAQVVAFKAGLWKSFLDDAIREETTLSMNKGTDEEVFDSKAKLPIRTTPRGKYTWEKDGTLVSSEKVSTLGLLLTSTQRQTTHYTRVGLTGVRGDRVMKKIKKEENTWGHFGTRSLSFRSQYQSWRCSQLKFMPEKDDFSGQTCLSVAS</sequence>
<name>A0ABQ8D2W8_BRANA</name>
<accession>A0ABQ8D2W8</accession>
<gene>
    <name evidence="1" type="ORF">HID58_022809</name>
</gene>